<name>A4TZ53_9PROT</name>
<dbReference type="Pfam" id="PF01814">
    <property type="entry name" value="Hemerythrin"/>
    <property type="match status" value="1"/>
</dbReference>
<reference evidence="5" key="1">
    <citation type="journal article" date="2007" name="J. Bacteriol.">
        <title>Comparative genome analysis of four magnetotactic bacteria reveals a complex set of group-specific genes implicated in magnetosome biomineralization and function.</title>
        <authorList>
            <person name="Richter M."/>
            <person name="Kube M."/>
            <person name="Bazylinski D.A."/>
            <person name="Lombardot T."/>
            <person name="Gloeckner F.O."/>
            <person name="Reinhardt R."/>
            <person name="Schueler D."/>
        </authorList>
    </citation>
    <scope>NUCLEOTIDE SEQUENCE</scope>
    <source>
        <strain evidence="5">MSR-1</strain>
    </source>
</reference>
<accession>A4TZ53</accession>
<protein>
    <submittedName>
        <fullName evidence="5">Hemerythrin</fullName>
    </submittedName>
</protein>
<dbReference type="EMBL" id="CU459003">
    <property type="protein sequence ID" value="CAM75910.1"/>
    <property type="molecule type" value="Genomic_DNA"/>
</dbReference>
<evidence type="ECO:0000313" key="5">
    <source>
        <dbReference type="EMBL" id="CAM75910.1"/>
    </source>
</evidence>
<sequence>MPPVLWTESYRIGHTAIDHHHRELVECLVAVQTAIDVQASMAEILGRFDFWLDAFACHAQIEERLMDRLTLPPGSAHREIHCAEHGDFLHEAMALRTRMKTGHCPSSIIENLGLSLIGFDLIRRDFEMIGHLLHEGQLEIG</sequence>
<evidence type="ECO:0000256" key="1">
    <source>
        <dbReference type="ARBA" id="ARBA00010587"/>
    </source>
</evidence>
<comment type="similarity">
    <text evidence="1">Belongs to the hemerythrin family.</text>
</comment>
<dbReference type="SUPFAM" id="SSF47188">
    <property type="entry name" value="Hemerythrin-like"/>
    <property type="match status" value="1"/>
</dbReference>
<dbReference type="AlphaFoldDB" id="A4TZ53"/>
<organism evidence="5">
    <name type="scientific">Magnetospirillum gryphiswaldense</name>
    <dbReference type="NCBI Taxonomy" id="55518"/>
    <lineage>
        <taxon>Bacteria</taxon>
        <taxon>Pseudomonadati</taxon>
        <taxon>Pseudomonadota</taxon>
        <taxon>Alphaproteobacteria</taxon>
        <taxon>Rhodospirillales</taxon>
        <taxon>Rhodospirillaceae</taxon>
        <taxon>Magnetospirillum</taxon>
    </lineage>
</organism>
<evidence type="ECO:0000256" key="2">
    <source>
        <dbReference type="ARBA" id="ARBA00022723"/>
    </source>
</evidence>
<gene>
    <name evidence="5" type="ORF">MGR_2286</name>
</gene>
<dbReference type="InterPro" id="IPR012312">
    <property type="entry name" value="Hemerythrin-like"/>
</dbReference>
<evidence type="ECO:0000256" key="3">
    <source>
        <dbReference type="ARBA" id="ARBA00023004"/>
    </source>
</evidence>
<keyword evidence="3" id="KW-0408">Iron</keyword>
<keyword evidence="2" id="KW-0479">Metal-binding</keyword>
<dbReference type="RefSeq" id="WP_106001571.1">
    <property type="nucleotide sequence ID" value="NZ_CP027527.1"/>
</dbReference>
<dbReference type="Gene3D" id="1.20.120.50">
    <property type="entry name" value="Hemerythrin-like"/>
    <property type="match status" value="1"/>
</dbReference>
<evidence type="ECO:0000259" key="4">
    <source>
        <dbReference type="Pfam" id="PF01814"/>
    </source>
</evidence>
<dbReference type="InterPro" id="IPR035938">
    <property type="entry name" value="Hemerythrin-like_sf"/>
</dbReference>
<proteinExistence type="inferred from homology"/>
<feature type="domain" description="Hemerythrin-like" evidence="4">
    <location>
        <begin position="15"/>
        <end position="103"/>
    </location>
</feature>
<dbReference type="GO" id="GO:0046872">
    <property type="term" value="F:metal ion binding"/>
    <property type="evidence" value="ECO:0007669"/>
    <property type="project" value="UniProtKB-KW"/>
</dbReference>